<protein>
    <submittedName>
        <fullName evidence="12">SQUAMOSA promoter-binding protein-like protein 9</fullName>
    </submittedName>
</protein>
<organism evidence="12">
    <name type="scientific">Persea americana</name>
    <name type="common">Avocado</name>
    <dbReference type="NCBI Taxonomy" id="3435"/>
    <lineage>
        <taxon>Eukaryota</taxon>
        <taxon>Viridiplantae</taxon>
        <taxon>Streptophyta</taxon>
        <taxon>Embryophyta</taxon>
        <taxon>Tracheophyta</taxon>
        <taxon>Spermatophyta</taxon>
        <taxon>Magnoliopsida</taxon>
        <taxon>Magnoliidae</taxon>
        <taxon>Laurales</taxon>
        <taxon>Lauraceae</taxon>
        <taxon>Persea</taxon>
    </lineage>
</organism>
<sequence>MDMGSSSSAVTGASASTDSMNGLKFGKKIYFEDVGSAGSAKTAALPGSSSSPAPRRGRGVVQGGQPPRCQVEGCKMDLTGAKPYYCRHKVCGMHSKSPKVIVNGMEQRFCQQCSRFHQLPEFDEGKRSCRRRLAGHNERRRKPPLGSLTSRYGRLPSSFNEDSSRAGSFLDFAYPRSTGREVWPTVRVGERESGNQSTSSSGKHLPHLWQGSIEASSANVFTHGTHQYLQGSAGGTPFPPSETPSSECFAGVSNTGCALSLLSSQPWPPRNRASGITANNFMDEKVAPMDQSSHGAIANNLMSNSWSFKSQEASSSSHIIPHQLGQVQVPESVTSQFSGELDPPRQESKQFMDLRQSRGYGSSSNQMHWSL</sequence>
<evidence type="ECO:0000256" key="5">
    <source>
        <dbReference type="ARBA" id="ARBA00023015"/>
    </source>
</evidence>
<evidence type="ECO:0000256" key="8">
    <source>
        <dbReference type="ARBA" id="ARBA00023242"/>
    </source>
</evidence>
<dbReference type="GO" id="GO:0003677">
    <property type="term" value="F:DNA binding"/>
    <property type="evidence" value="ECO:0007669"/>
    <property type="project" value="UniProtKB-KW"/>
</dbReference>
<dbReference type="PANTHER" id="PTHR31251:SF191">
    <property type="entry name" value="SBP-TYPE DOMAIN-CONTAINING PROTEIN"/>
    <property type="match status" value="1"/>
</dbReference>
<evidence type="ECO:0000256" key="9">
    <source>
        <dbReference type="PROSITE-ProRule" id="PRU00470"/>
    </source>
</evidence>
<evidence type="ECO:0000256" key="2">
    <source>
        <dbReference type="ARBA" id="ARBA00022723"/>
    </source>
</evidence>
<evidence type="ECO:0000313" key="12">
    <source>
        <dbReference type="EMBL" id="QCC72927.1"/>
    </source>
</evidence>
<evidence type="ECO:0000256" key="6">
    <source>
        <dbReference type="ARBA" id="ARBA00023125"/>
    </source>
</evidence>
<dbReference type="GO" id="GO:0005634">
    <property type="term" value="C:nucleus"/>
    <property type="evidence" value="ECO:0007669"/>
    <property type="project" value="UniProtKB-SubCell"/>
</dbReference>
<keyword evidence="2" id="KW-0479">Metal-binding</keyword>
<dbReference type="InterPro" id="IPR036893">
    <property type="entry name" value="SBP_sf"/>
</dbReference>
<evidence type="ECO:0000256" key="7">
    <source>
        <dbReference type="ARBA" id="ARBA00023163"/>
    </source>
</evidence>
<feature type="compositionally biased region" description="Low complexity" evidence="10">
    <location>
        <begin position="1"/>
        <end position="19"/>
    </location>
</feature>
<keyword evidence="6" id="KW-0238">DNA-binding</keyword>
<dbReference type="GO" id="GO:0008270">
    <property type="term" value="F:zinc ion binding"/>
    <property type="evidence" value="ECO:0007669"/>
    <property type="project" value="UniProtKB-KW"/>
</dbReference>
<dbReference type="AlphaFoldDB" id="A0A4D6J0Q6"/>
<feature type="region of interest" description="Disordered" evidence="10">
    <location>
        <begin position="1"/>
        <end position="21"/>
    </location>
</feature>
<dbReference type="InterPro" id="IPR004333">
    <property type="entry name" value="SBP_dom"/>
</dbReference>
<keyword evidence="3 9" id="KW-0863">Zinc-finger</keyword>
<dbReference type="PANTHER" id="PTHR31251">
    <property type="entry name" value="SQUAMOSA PROMOTER-BINDING-LIKE PROTEIN 4"/>
    <property type="match status" value="1"/>
</dbReference>
<feature type="compositionally biased region" description="Low complexity" evidence="10">
    <location>
        <begin position="43"/>
        <end position="54"/>
    </location>
</feature>
<evidence type="ECO:0000256" key="4">
    <source>
        <dbReference type="ARBA" id="ARBA00022833"/>
    </source>
</evidence>
<feature type="region of interest" description="Disordered" evidence="10">
    <location>
        <begin position="39"/>
        <end position="66"/>
    </location>
</feature>
<dbReference type="Gene3D" id="4.10.1100.10">
    <property type="entry name" value="Transcription factor, SBP-box domain"/>
    <property type="match status" value="1"/>
</dbReference>
<dbReference type="Pfam" id="PF03110">
    <property type="entry name" value="SBP"/>
    <property type="match status" value="1"/>
</dbReference>
<dbReference type="EMBL" id="MH742963">
    <property type="protein sequence ID" value="QCC72927.1"/>
    <property type="molecule type" value="mRNA"/>
</dbReference>
<feature type="compositionally biased region" description="Basic residues" evidence="10">
    <location>
        <begin position="133"/>
        <end position="143"/>
    </location>
</feature>
<keyword evidence="5" id="KW-0805">Transcription regulation</keyword>
<keyword evidence="7" id="KW-0804">Transcription</keyword>
<reference evidence="12" key="1">
    <citation type="submission" date="2018-08" db="EMBL/GenBank/DDBJ databases">
        <title>Juvenility and vegetative phase transition in tropical/subtropical tree crops.</title>
        <authorList>
            <person name="Ahsan M.U."/>
            <person name="Hayward A."/>
            <person name="Irihimovitch V."/>
            <person name="Tanurdzic M."/>
            <person name="Fletcher S."/>
            <person name="Beveridge C."/>
            <person name="Mitter N."/>
        </authorList>
    </citation>
    <scope>NUCLEOTIDE SEQUENCE</scope>
</reference>
<dbReference type="InterPro" id="IPR044817">
    <property type="entry name" value="SBP-like"/>
</dbReference>
<dbReference type="FunFam" id="4.10.1100.10:FF:000001">
    <property type="entry name" value="Squamosa promoter-binding-like protein 14"/>
    <property type="match status" value="1"/>
</dbReference>
<keyword evidence="8" id="KW-0539">Nucleus</keyword>
<feature type="region of interest" description="Disordered" evidence="10">
    <location>
        <begin position="133"/>
        <end position="156"/>
    </location>
</feature>
<feature type="domain" description="SBP-type" evidence="11">
    <location>
        <begin position="66"/>
        <end position="143"/>
    </location>
</feature>
<proteinExistence type="evidence at transcript level"/>
<evidence type="ECO:0000256" key="3">
    <source>
        <dbReference type="ARBA" id="ARBA00022771"/>
    </source>
</evidence>
<evidence type="ECO:0000256" key="10">
    <source>
        <dbReference type="SAM" id="MobiDB-lite"/>
    </source>
</evidence>
<dbReference type="SUPFAM" id="SSF103612">
    <property type="entry name" value="SBT domain"/>
    <property type="match status" value="1"/>
</dbReference>
<comment type="subcellular location">
    <subcellularLocation>
        <location evidence="1">Nucleus</location>
    </subcellularLocation>
</comment>
<keyword evidence="4" id="KW-0862">Zinc</keyword>
<evidence type="ECO:0000256" key="1">
    <source>
        <dbReference type="ARBA" id="ARBA00004123"/>
    </source>
</evidence>
<accession>A0A4D6J0Q6</accession>
<gene>
    <name evidence="12" type="primary">SPL9a</name>
</gene>
<name>A0A4D6J0Q6_PERAE</name>
<dbReference type="PROSITE" id="PS51141">
    <property type="entry name" value="ZF_SBP"/>
    <property type="match status" value="1"/>
</dbReference>
<evidence type="ECO:0000259" key="11">
    <source>
        <dbReference type="PROSITE" id="PS51141"/>
    </source>
</evidence>